<organism evidence="1 2">
    <name type="scientific">Eumeta variegata</name>
    <name type="common">Bagworm moth</name>
    <name type="synonym">Eumeta japonica</name>
    <dbReference type="NCBI Taxonomy" id="151549"/>
    <lineage>
        <taxon>Eukaryota</taxon>
        <taxon>Metazoa</taxon>
        <taxon>Ecdysozoa</taxon>
        <taxon>Arthropoda</taxon>
        <taxon>Hexapoda</taxon>
        <taxon>Insecta</taxon>
        <taxon>Pterygota</taxon>
        <taxon>Neoptera</taxon>
        <taxon>Endopterygota</taxon>
        <taxon>Lepidoptera</taxon>
        <taxon>Glossata</taxon>
        <taxon>Ditrysia</taxon>
        <taxon>Tineoidea</taxon>
        <taxon>Psychidae</taxon>
        <taxon>Oiketicinae</taxon>
        <taxon>Eumeta</taxon>
    </lineage>
</organism>
<protein>
    <submittedName>
        <fullName evidence="1">Uncharacterized protein</fullName>
    </submittedName>
</protein>
<reference evidence="1 2" key="1">
    <citation type="journal article" date="2019" name="Commun. Biol.">
        <title>The bagworm genome reveals a unique fibroin gene that provides high tensile strength.</title>
        <authorList>
            <person name="Kono N."/>
            <person name="Nakamura H."/>
            <person name="Ohtoshi R."/>
            <person name="Tomita M."/>
            <person name="Numata K."/>
            <person name="Arakawa K."/>
        </authorList>
    </citation>
    <scope>NUCLEOTIDE SEQUENCE [LARGE SCALE GENOMIC DNA]</scope>
</reference>
<dbReference type="Proteomes" id="UP000299102">
    <property type="component" value="Unassembled WGS sequence"/>
</dbReference>
<gene>
    <name evidence="1" type="ORF">EVAR_93851_1</name>
</gene>
<dbReference type="EMBL" id="BGZK01000097">
    <property type="protein sequence ID" value="GBP18448.1"/>
    <property type="molecule type" value="Genomic_DNA"/>
</dbReference>
<comment type="caution">
    <text evidence="1">The sequence shown here is derived from an EMBL/GenBank/DDBJ whole genome shotgun (WGS) entry which is preliminary data.</text>
</comment>
<name>A0A4C1TWZ1_EUMVA</name>
<accession>A0A4C1TWZ1</accession>
<proteinExistence type="predicted"/>
<evidence type="ECO:0000313" key="2">
    <source>
        <dbReference type="Proteomes" id="UP000299102"/>
    </source>
</evidence>
<keyword evidence="2" id="KW-1185">Reference proteome</keyword>
<dbReference type="AlphaFoldDB" id="A0A4C1TWZ1"/>
<evidence type="ECO:0000313" key="1">
    <source>
        <dbReference type="EMBL" id="GBP18448.1"/>
    </source>
</evidence>
<sequence length="108" mass="12791">MGKRTLQFNHCFDRWLTDGGYQTYYTLIVRQILLDNLYNRKKSFHKKLGKLLQQNRGKTRRNHHTTERNETQIKKHNYAYESSGTQTHSWAEQNCFQLAICASPAARS</sequence>